<feature type="chain" id="PRO_5039414878" description="Phospho-N-acetylmuramoyl-pentapeptide-transferase" evidence="10">
    <location>
        <begin position="18"/>
        <end position="331"/>
    </location>
</feature>
<evidence type="ECO:0000313" key="11">
    <source>
        <dbReference type="EMBL" id="HIU98306.1"/>
    </source>
</evidence>
<evidence type="ECO:0000256" key="9">
    <source>
        <dbReference type="PIRSR" id="PIRSR600715-1"/>
    </source>
</evidence>
<keyword evidence="6 7" id="KW-0472">Membrane</keyword>
<keyword evidence="7" id="KW-0132">Cell division</keyword>
<dbReference type="NCBIfam" id="TIGR00445">
    <property type="entry name" value="mraY"/>
    <property type="match status" value="1"/>
</dbReference>
<feature type="transmembrane region" description="Helical" evidence="7">
    <location>
        <begin position="240"/>
        <end position="261"/>
    </location>
</feature>
<evidence type="ECO:0000256" key="4">
    <source>
        <dbReference type="ARBA" id="ARBA00022692"/>
    </source>
</evidence>
<dbReference type="CDD" id="cd06852">
    <property type="entry name" value="GT_MraY"/>
    <property type="match status" value="1"/>
</dbReference>
<evidence type="ECO:0000256" key="10">
    <source>
        <dbReference type="SAM" id="SignalP"/>
    </source>
</evidence>
<feature type="transmembrane region" description="Helical" evidence="7">
    <location>
        <begin position="179"/>
        <end position="202"/>
    </location>
</feature>
<keyword evidence="4 7" id="KW-0812">Transmembrane</keyword>
<feature type="binding site" evidence="9">
    <location>
        <position position="165"/>
    </location>
    <ligand>
        <name>Mg(2+)</name>
        <dbReference type="ChEBI" id="CHEBI:18420"/>
    </ligand>
</feature>
<dbReference type="AlphaFoldDB" id="A0A9D1N862"/>
<accession>A0A9D1N862</accession>
<feature type="signal peptide" evidence="10">
    <location>
        <begin position="1"/>
        <end position="17"/>
    </location>
</feature>
<keyword evidence="5 7" id="KW-1133">Transmembrane helix</keyword>
<dbReference type="EMBL" id="DVOE01000006">
    <property type="protein sequence ID" value="HIU98306.1"/>
    <property type="molecule type" value="Genomic_DNA"/>
</dbReference>
<dbReference type="GO" id="GO:0009252">
    <property type="term" value="P:peptidoglycan biosynthetic process"/>
    <property type="evidence" value="ECO:0007669"/>
    <property type="project" value="UniProtKB-UniRule"/>
</dbReference>
<evidence type="ECO:0000256" key="7">
    <source>
        <dbReference type="HAMAP-Rule" id="MF_00038"/>
    </source>
</evidence>
<feature type="transmembrane region" description="Helical" evidence="7">
    <location>
        <begin position="111"/>
        <end position="133"/>
    </location>
</feature>
<reference evidence="11" key="1">
    <citation type="submission" date="2020-10" db="EMBL/GenBank/DDBJ databases">
        <authorList>
            <person name="Gilroy R."/>
        </authorList>
    </citation>
    <scope>NUCLEOTIDE SEQUENCE</scope>
    <source>
        <strain evidence="11">10406</strain>
    </source>
</reference>
<evidence type="ECO:0000256" key="1">
    <source>
        <dbReference type="ARBA" id="ARBA00004141"/>
    </source>
</evidence>
<dbReference type="HAMAP" id="MF_00038">
    <property type="entry name" value="MraY"/>
    <property type="match status" value="1"/>
</dbReference>
<dbReference type="InterPro" id="IPR003524">
    <property type="entry name" value="PNAcMuramoyl-5peptid_Trfase"/>
</dbReference>
<dbReference type="GO" id="GO:0046872">
    <property type="term" value="F:metal ion binding"/>
    <property type="evidence" value="ECO:0007669"/>
    <property type="project" value="UniProtKB-KW"/>
</dbReference>
<feature type="transmembrane region" description="Helical" evidence="7">
    <location>
        <begin position="208"/>
        <end position="228"/>
    </location>
</feature>
<comment type="catalytic activity">
    <reaction evidence="7">
        <text>UDP-N-acetyl-alpha-D-muramoyl-L-alanyl-gamma-D-glutamyl-meso-2,6-diaminopimeloyl-D-alanyl-D-alanine + di-trans,octa-cis-undecaprenyl phosphate = di-trans,octa-cis-undecaprenyl diphospho-N-acetyl-alpha-D-muramoyl-L-alanyl-D-glutamyl-meso-2,6-diaminopimeloyl-D-alanyl-D-alanine + UMP</text>
        <dbReference type="Rhea" id="RHEA:28386"/>
        <dbReference type="ChEBI" id="CHEBI:57865"/>
        <dbReference type="ChEBI" id="CHEBI:60392"/>
        <dbReference type="ChEBI" id="CHEBI:61386"/>
        <dbReference type="ChEBI" id="CHEBI:61387"/>
        <dbReference type="EC" id="2.7.8.13"/>
    </reaction>
</comment>
<keyword evidence="10" id="KW-0732">Signal</keyword>
<keyword evidence="7" id="KW-0131">Cell cycle</keyword>
<comment type="caution">
    <text evidence="11">The sequence shown here is derived from an EMBL/GenBank/DDBJ whole genome shotgun (WGS) entry which is preliminary data.</text>
</comment>
<comment type="subcellular location">
    <subcellularLocation>
        <location evidence="7">Cell membrane</location>
        <topology evidence="7">Multi-pass membrane protein</topology>
    </subcellularLocation>
    <subcellularLocation>
        <location evidence="1">Membrane</location>
        <topology evidence="1">Multi-pass membrane protein</topology>
    </subcellularLocation>
</comment>
<evidence type="ECO:0000256" key="6">
    <source>
        <dbReference type="ARBA" id="ARBA00023136"/>
    </source>
</evidence>
<dbReference type="Pfam" id="PF00953">
    <property type="entry name" value="Glycos_transf_4"/>
    <property type="match status" value="1"/>
</dbReference>
<evidence type="ECO:0000256" key="2">
    <source>
        <dbReference type="ARBA" id="ARBA00005583"/>
    </source>
</evidence>
<comment type="pathway">
    <text evidence="7">Cell wall biogenesis; peptidoglycan biosynthesis.</text>
</comment>
<reference evidence="11" key="2">
    <citation type="journal article" date="2021" name="PeerJ">
        <title>Extensive microbial diversity within the chicken gut microbiome revealed by metagenomics and culture.</title>
        <authorList>
            <person name="Gilroy R."/>
            <person name="Ravi A."/>
            <person name="Getino M."/>
            <person name="Pursley I."/>
            <person name="Horton D.L."/>
            <person name="Alikhan N.F."/>
            <person name="Baker D."/>
            <person name="Gharbi K."/>
            <person name="Hall N."/>
            <person name="Watson M."/>
            <person name="Adriaenssens E.M."/>
            <person name="Foster-Nyarko E."/>
            <person name="Jarju S."/>
            <person name="Secka A."/>
            <person name="Antonio M."/>
            <person name="Oren A."/>
            <person name="Chaudhuri R.R."/>
            <person name="La Ragione R."/>
            <person name="Hildebrand F."/>
            <person name="Pallen M.J."/>
        </authorList>
    </citation>
    <scope>NUCLEOTIDE SEQUENCE</scope>
    <source>
        <strain evidence="11">10406</strain>
    </source>
</reference>
<comment type="cofactor">
    <cofactor evidence="7 9">
        <name>Mg(2+)</name>
        <dbReference type="ChEBI" id="CHEBI:18420"/>
    </cofactor>
</comment>
<dbReference type="GO" id="GO:0008963">
    <property type="term" value="F:phospho-N-acetylmuramoyl-pentapeptide-transferase activity"/>
    <property type="evidence" value="ECO:0007669"/>
    <property type="project" value="UniProtKB-UniRule"/>
</dbReference>
<dbReference type="GO" id="GO:0008360">
    <property type="term" value="P:regulation of cell shape"/>
    <property type="evidence" value="ECO:0007669"/>
    <property type="project" value="UniProtKB-KW"/>
</dbReference>
<dbReference type="GO" id="GO:0051301">
    <property type="term" value="P:cell division"/>
    <property type="evidence" value="ECO:0007669"/>
    <property type="project" value="UniProtKB-KW"/>
</dbReference>
<sequence length="331" mass="34028">MTPVLAVSLSFALSALAALALAPAVIRLLGRLRARQTVLGYVVQHEHKTGTPTMGGGIFLLPAAAAAAAFATEFSLICAALFLGYALLGFLDDFIKIRFSRNLGLRPYQKIAGQLGLAAIAGWFCYATEYGGGMLRLPFAEAADIGAWGIPLTVLLFVACSNSVNLTDGLDGLAASTSAGYFVVFAVLLVLAAADAASAGASAYGDQLLSLAGVSAALAGGLMGYLVSNANPAKVMMGDTGSLALGGAAAAVAAMSGYTLLVPLVGIMFVWSSISVIVQVTAFKATARRVFLMSPFHHHLEMKGWSEARICALYTVLTLIGGAVALIFARA</sequence>
<dbReference type="EC" id="2.7.8.13" evidence="7 8"/>
<keyword evidence="3 7" id="KW-0808">Transferase</keyword>
<proteinExistence type="inferred from homology"/>
<organism evidence="11 12">
    <name type="scientific">Candidatus Limadaptatus stercoripullorum</name>
    <dbReference type="NCBI Taxonomy" id="2840846"/>
    <lineage>
        <taxon>Bacteria</taxon>
        <taxon>Bacillati</taxon>
        <taxon>Bacillota</taxon>
        <taxon>Clostridia</taxon>
        <taxon>Eubacteriales</taxon>
        <taxon>Candidatus Limadaptatus</taxon>
    </lineage>
</organism>
<evidence type="ECO:0000313" key="12">
    <source>
        <dbReference type="Proteomes" id="UP000886857"/>
    </source>
</evidence>
<evidence type="ECO:0000256" key="8">
    <source>
        <dbReference type="NCBIfam" id="TIGR00445"/>
    </source>
</evidence>
<protein>
    <recommendedName>
        <fullName evidence="7 8">Phospho-N-acetylmuramoyl-pentapeptide-transferase</fullName>
        <ecNumber evidence="7 8">2.7.8.13</ecNumber>
    </recommendedName>
    <alternativeName>
        <fullName evidence="7">UDP-MurNAc-pentapeptide phosphotransferase</fullName>
    </alternativeName>
</protein>
<dbReference type="InterPro" id="IPR018480">
    <property type="entry name" value="PNAcMuramoyl-5peptid_Trfase_CS"/>
</dbReference>
<keyword evidence="7" id="KW-0133">Cell shape</keyword>
<dbReference type="GO" id="GO:0005886">
    <property type="term" value="C:plasma membrane"/>
    <property type="evidence" value="ECO:0007669"/>
    <property type="project" value="UniProtKB-SubCell"/>
</dbReference>
<comment type="function">
    <text evidence="7">Catalyzes the initial step of the lipid cycle reactions in the biosynthesis of the cell wall peptidoglycan: transfers peptidoglycan precursor phospho-MurNAc-pentapeptide from UDP-MurNAc-pentapeptide onto the lipid carrier undecaprenyl phosphate, yielding undecaprenyl-pyrophosphoryl-MurNAc-pentapeptide, known as lipid I.</text>
</comment>
<keyword evidence="7" id="KW-0961">Cell wall biogenesis/degradation</keyword>
<feature type="transmembrane region" description="Helical" evidence="7">
    <location>
        <begin position="308"/>
        <end position="329"/>
    </location>
</feature>
<keyword evidence="7" id="KW-1003">Cell membrane</keyword>
<keyword evidence="7 9" id="KW-0460">Magnesium</keyword>
<keyword evidence="7 9" id="KW-0479">Metal-binding</keyword>
<dbReference type="GO" id="GO:0071555">
    <property type="term" value="P:cell wall organization"/>
    <property type="evidence" value="ECO:0007669"/>
    <property type="project" value="UniProtKB-KW"/>
</dbReference>
<feature type="binding site" evidence="9">
    <location>
        <position position="239"/>
    </location>
    <ligand>
        <name>Mg(2+)</name>
        <dbReference type="ChEBI" id="CHEBI:18420"/>
    </ligand>
</feature>
<evidence type="ECO:0000256" key="3">
    <source>
        <dbReference type="ARBA" id="ARBA00022679"/>
    </source>
</evidence>
<comment type="similarity">
    <text evidence="2 7">Belongs to the glycosyltransferase 4 family. MraY subfamily.</text>
</comment>
<name>A0A9D1N862_9FIRM</name>
<keyword evidence="7" id="KW-0573">Peptidoglycan synthesis</keyword>
<evidence type="ECO:0000256" key="5">
    <source>
        <dbReference type="ARBA" id="ARBA00022989"/>
    </source>
</evidence>
<dbReference type="PANTHER" id="PTHR22926:SF5">
    <property type="entry name" value="PHOSPHO-N-ACETYLMURAMOYL-PENTAPEPTIDE-TRANSFERASE HOMOLOG"/>
    <property type="match status" value="1"/>
</dbReference>
<dbReference type="PANTHER" id="PTHR22926">
    <property type="entry name" value="PHOSPHO-N-ACETYLMURAMOYL-PENTAPEPTIDE-TRANSFERASE"/>
    <property type="match status" value="1"/>
</dbReference>
<dbReference type="PROSITE" id="PS01348">
    <property type="entry name" value="MRAY_2"/>
    <property type="match status" value="1"/>
</dbReference>
<dbReference type="InterPro" id="IPR000715">
    <property type="entry name" value="Glycosyl_transferase_4"/>
</dbReference>
<feature type="transmembrane region" description="Helical" evidence="7">
    <location>
        <begin position="145"/>
        <end position="167"/>
    </location>
</feature>
<feature type="transmembrane region" description="Helical" evidence="7">
    <location>
        <begin position="267"/>
        <end position="287"/>
    </location>
</feature>
<dbReference type="Proteomes" id="UP000886857">
    <property type="component" value="Unassembled WGS sequence"/>
</dbReference>
<feature type="transmembrane region" description="Helical" evidence="7">
    <location>
        <begin position="58"/>
        <end position="91"/>
    </location>
</feature>
<gene>
    <name evidence="7 11" type="primary">mraY</name>
    <name evidence="11" type="ORF">IAC73_00480</name>
</gene>